<comment type="similarity">
    <text evidence="2">Belongs to the nuclear hormone receptor family.</text>
</comment>
<keyword evidence="13" id="KW-1185">Reference proteome</keyword>
<dbReference type="Proteomes" id="UP001328107">
    <property type="component" value="Unassembled WGS sequence"/>
</dbReference>
<dbReference type="PROSITE" id="PS00031">
    <property type="entry name" value="NUCLEAR_REC_DBD_1"/>
    <property type="match status" value="1"/>
</dbReference>
<reference evidence="13" key="1">
    <citation type="submission" date="2022-10" db="EMBL/GenBank/DDBJ databases">
        <title>Genome assembly of Pristionchus species.</title>
        <authorList>
            <person name="Yoshida K."/>
            <person name="Sommer R.J."/>
        </authorList>
    </citation>
    <scope>NUCLEOTIDE SEQUENCE [LARGE SCALE GENOMIC DNA]</scope>
    <source>
        <strain evidence="13">RS5460</strain>
    </source>
</reference>
<dbReference type="InterPro" id="IPR001628">
    <property type="entry name" value="Znf_hrmn_rcpt"/>
</dbReference>
<dbReference type="InterPro" id="IPR050274">
    <property type="entry name" value="Nuclear_hormone_rcpt_NR2"/>
</dbReference>
<dbReference type="EMBL" id="BTRK01000004">
    <property type="protein sequence ID" value="GMR44993.1"/>
    <property type="molecule type" value="Genomic_DNA"/>
</dbReference>
<proteinExistence type="inferred from homology"/>
<keyword evidence="6" id="KW-0805">Transcription regulation</keyword>
<evidence type="ECO:0000256" key="7">
    <source>
        <dbReference type="ARBA" id="ARBA00023125"/>
    </source>
</evidence>
<protein>
    <recommendedName>
        <fullName evidence="11">Nuclear receptor domain-containing protein</fullName>
    </recommendedName>
</protein>
<feature type="non-terminal residue" evidence="12">
    <location>
        <position position="1"/>
    </location>
</feature>
<keyword evidence="3" id="KW-0479">Metal-binding</keyword>
<name>A0AAN5CIH1_9BILA</name>
<dbReference type="SUPFAM" id="SSF57716">
    <property type="entry name" value="Glucocorticoid receptor-like (DNA-binding domain)"/>
    <property type="match status" value="1"/>
</dbReference>
<evidence type="ECO:0000256" key="4">
    <source>
        <dbReference type="ARBA" id="ARBA00022771"/>
    </source>
</evidence>
<dbReference type="SMART" id="SM00399">
    <property type="entry name" value="ZnF_C4"/>
    <property type="match status" value="1"/>
</dbReference>
<keyword evidence="4" id="KW-0863">Zinc-finger</keyword>
<evidence type="ECO:0000313" key="12">
    <source>
        <dbReference type="EMBL" id="GMR44993.1"/>
    </source>
</evidence>
<evidence type="ECO:0000313" key="13">
    <source>
        <dbReference type="Proteomes" id="UP001328107"/>
    </source>
</evidence>
<dbReference type="GO" id="GO:0000978">
    <property type="term" value="F:RNA polymerase II cis-regulatory region sequence-specific DNA binding"/>
    <property type="evidence" value="ECO:0007669"/>
    <property type="project" value="InterPro"/>
</dbReference>
<dbReference type="GO" id="GO:0005634">
    <property type="term" value="C:nucleus"/>
    <property type="evidence" value="ECO:0007669"/>
    <property type="project" value="UniProtKB-SubCell"/>
</dbReference>
<evidence type="ECO:0000256" key="6">
    <source>
        <dbReference type="ARBA" id="ARBA00023015"/>
    </source>
</evidence>
<organism evidence="12 13">
    <name type="scientific">Pristionchus mayeri</name>
    <dbReference type="NCBI Taxonomy" id="1317129"/>
    <lineage>
        <taxon>Eukaryota</taxon>
        <taxon>Metazoa</taxon>
        <taxon>Ecdysozoa</taxon>
        <taxon>Nematoda</taxon>
        <taxon>Chromadorea</taxon>
        <taxon>Rhabditida</taxon>
        <taxon>Rhabditina</taxon>
        <taxon>Diplogasteromorpha</taxon>
        <taxon>Diplogasteroidea</taxon>
        <taxon>Neodiplogasteridae</taxon>
        <taxon>Pristionchus</taxon>
    </lineage>
</organism>
<evidence type="ECO:0000256" key="9">
    <source>
        <dbReference type="ARBA" id="ARBA00023170"/>
    </source>
</evidence>
<dbReference type="CDD" id="cd06960">
    <property type="entry name" value="NR_DBD_HNF4A"/>
    <property type="match status" value="1"/>
</dbReference>
<feature type="domain" description="Nuclear receptor" evidence="11">
    <location>
        <begin position="1"/>
        <end position="72"/>
    </location>
</feature>
<dbReference type="GO" id="GO:0008270">
    <property type="term" value="F:zinc ion binding"/>
    <property type="evidence" value="ECO:0007669"/>
    <property type="project" value="UniProtKB-KW"/>
</dbReference>
<comment type="subcellular location">
    <subcellularLocation>
        <location evidence="1">Nucleus</location>
    </subcellularLocation>
</comment>
<dbReference type="InterPro" id="IPR013088">
    <property type="entry name" value="Znf_NHR/GATA"/>
</dbReference>
<accession>A0AAN5CIH1</accession>
<evidence type="ECO:0000256" key="10">
    <source>
        <dbReference type="ARBA" id="ARBA00023242"/>
    </source>
</evidence>
<keyword evidence="7" id="KW-0238">DNA-binding</keyword>
<evidence type="ECO:0000256" key="2">
    <source>
        <dbReference type="ARBA" id="ARBA00005993"/>
    </source>
</evidence>
<keyword evidence="9" id="KW-0675">Receptor</keyword>
<dbReference type="Gene3D" id="3.30.50.10">
    <property type="entry name" value="Erythroid Transcription Factor GATA-1, subunit A"/>
    <property type="match status" value="1"/>
</dbReference>
<dbReference type="InterPro" id="IPR049636">
    <property type="entry name" value="HNF4-like_DBD"/>
</dbReference>
<keyword evidence="8" id="KW-0804">Transcription</keyword>
<dbReference type="Pfam" id="PF00105">
    <property type="entry name" value="zf-C4"/>
    <property type="match status" value="1"/>
</dbReference>
<evidence type="ECO:0000256" key="3">
    <source>
        <dbReference type="ARBA" id="ARBA00022723"/>
    </source>
</evidence>
<dbReference type="GO" id="GO:0003700">
    <property type="term" value="F:DNA-binding transcription factor activity"/>
    <property type="evidence" value="ECO:0007669"/>
    <property type="project" value="InterPro"/>
</dbReference>
<keyword evidence="10" id="KW-0539">Nucleus</keyword>
<evidence type="ECO:0000259" key="11">
    <source>
        <dbReference type="PROSITE" id="PS51030"/>
    </source>
</evidence>
<evidence type="ECO:0000256" key="1">
    <source>
        <dbReference type="ARBA" id="ARBA00004123"/>
    </source>
</evidence>
<dbReference type="PROSITE" id="PS51030">
    <property type="entry name" value="NUCLEAR_REC_DBD_2"/>
    <property type="match status" value="1"/>
</dbReference>
<comment type="caution">
    <text evidence="12">The sequence shown here is derived from an EMBL/GenBank/DDBJ whole genome shotgun (WGS) entry which is preliminary data.</text>
</comment>
<evidence type="ECO:0000256" key="8">
    <source>
        <dbReference type="ARBA" id="ARBA00023163"/>
    </source>
</evidence>
<keyword evidence="5" id="KW-0862">Zinc</keyword>
<evidence type="ECO:0000256" key="5">
    <source>
        <dbReference type="ARBA" id="ARBA00022833"/>
    </source>
</evidence>
<dbReference type="PANTHER" id="PTHR24083">
    <property type="entry name" value="NUCLEAR HORMONE RECEPTOR"/>
    <property type="match status" value="1"/>
</dbReference>
<feature type="non-terminal residue" evidence="12">
    <location>
        <position position="72"/>
    </location>
</feature>
<gene>
    <name evidence="12" type="ORF">PMAYCL1PPCAC_15188</name>
</gene>
<dbReference type="AlphaFoldDB" id="A0AAN5CIH1"/>
<sequence>ASCVVCGDRASGMHYGVASCNGCKTFFRRAVITRRQYTCLKNGQQQITLIYPVGRCGCRACRMRKCIESGMN</sequence>
<dbReference type="PRINTS" id="PR00047">
    <property type="entry name" value="STROIDFINGER"/>
</dbReference>